<dbReference type="Proteomes" id="UP000199417">
    <property type="component" value="Unassembled WGS sequence"/>
</dbReference>
<sequence length="215" mass="22818">MLAAIAIAVVAGGLTAGVGTATAAGSADLWYFLPLVSGSVDLPGCPGDFYRYAAPKQAGDVTAQKTVISPAVPGSSFESLDWFEVAGNETKNVQRVTDYPPSAAYKLRSVRIQWRELDTGELRTETQPPTSIDRQTGAVTVTGNWPARDDAFRLGNPGFLFEYDVPWTVEIGSVQESGVGFTATGLAPQDWPVMDGAGLEIVEGPAICRYRSGNQ</sequence>
<gene>
    <name evidence="1" type="ORF">SAMN05444580_10135</name>
</gene>
<reference evidence="1 2" key="1">
    <citation type="submission" date="2016-10" db="EMBL/GenBank/DDBJ databases">
        <authorList>
            <person name="de Groot N.N."/>
        </authorList>
    </citation>
    <scope>NUCLEOTIDE SEQUENCE [LARGE SCALE GENOMIC DNA]</scope>
    <source>
        <strain evidence="1 2">JCM 11308</strain>
    </source>
</reference>
<keyword evidence="2" id="KW-1185">Reference proteome</keyword>
<dbReference type="RefSeq" id="WP_072844341.1">
    <property type="nucleotide sequence ID" value="NZ_FNAB01000001.1"/>
</dbReference>
<dbReference type="EMBL" id="FNAB01000001">
    <property type="protein sequence ID" value="SDC49408.1"/>
    <property type="molecule type" value="Genomic_DNA"/>
</dbReference>
<name>A0A1G6M1I8_9NOCA</name>
<proteinExistence type="predicted"/>
<organism evidence="1 2">
    <name type="scientific">Rhodococcus tukisamuensis</name>
    <dbReference type="NCBI Taxonomy" id="168276"/>
    <lineage>
        <taxon>Bacteria</taxon>
        <taxon>Bacillati</taxon>
        <taxon>Actinomycetota</taxon>
        <taxon>Actinomycetes</taxon>
        <taxon>Mycobacteriales</taxon>
        <taxon>Nocardiaceae</taxon>
        <taxon>Rhodococcus</taxon>
    </lineage>
</organism>
<dbReference type="AlphaFoldDB" id="A0A1G6M1I8"/>
<accession>A0A1G6M1I8</accession>
<evidence type="ECO:0000313" key="1">
    <source>
        <dbReference type="EMBL" id="SDC49408.1"/>
    </source>
</evidence>
<evidence type="ECO:0000313" key="2">
    <source>
        <dbReference type="Proteomes" id="UP000199417"/>
    </source>
</evidence>
<protein>
    <submittedName>
        <fullName evidence="1">Uncharacterized protein</fullName>
    </submittedName>
</protein>